<organism evidence="2 3">
    <name type="scientific">Gordonia sesuvii</name>
    <dbReference type="NCBI Taxonomy" id="3116777"/>
    <lineage>
        <taxon>Bacteria</taxon>
        <taxon>Bacillati</taxon>
        <taxon>Actinomycetota</taxon>
        <taxon>Actinomycetes</taxon>
        <taxon>Mycobacteriales</taxon>
        <taxon>Gordoniaceae</taxon>
        <taxon>Gordonia</taxon>
    </lineage>
</organism>
<name>A0ABU7MGA2_9ACTN</name>
<dbReference type="RefSeq" id="WP_330433575.1">
    <property type="nucleotide sequence ID" value="NZ_JAZDUF010000004.1"/>
</dbReference>
<comment type="caution">
    <text evidence="2">The sequence shown here is derived from an EMBL/GenBank/DDBJ whole genome shotgun (WGS) entry which is preliminary data.</text>
</comment>
<dbReference type="Proteomes" id="UP001347146">
    <property type="component" value="Unassembled WGS sequence"/>
</dbReference>
<gene>
    <name evidence="2" type="ORF">VZC37_16130</name>
</gene>
<proteinExistence type="predicted"/>
<evidence type="ECO:0000313" key="2">
    <source>
        <dbReference type="EMBL" id="MEE3851873.1"/>
    </source>
</evidence>
<dbReference type="Pfam" id="PF18007">
    <property type="entry name" value="Rv3651-like_N"/>
    <property type="match status" value="1"/>
</dbReference>
<sequence>MPWYLIETFCPEPSASIVFTDGQQRDWASLRTVQRSDGITGIDELVAQVRATGDELDQIVAGRMGPRRVVMRPVLGFEGDVYGIKTWIGPADETPSPARAIASVNWDVDSLVARHTLESYMMSSISPDGFGDTRDPGQFLRKVVQFDALNELAELCMNDGSRTHFQGRLTVLHDDSHLMAWRGVARSNAGPDGTEVRGMFHDVTDTEEPQIAPLAALKLGHPDDGPSTVLVAYRTSPTDPSDVVPVLMYWISPRPRYIAESAVEHSHSSIPGNLVNPSDFGEFLRAREALMAGDDAMEIPIDVELLGADGEWVRVRLTLRRYPGAVGSLMHVARFERVGQG</sequence>
<keyword evidence="3" id="KW-1185">Reference proteome</keyword>
<evidence type="ECO:0000259" key="1">
    <source>
        <dbReference type="Pfam" id="PF18007"/>
    </source>
</evidence>
<dbReference type="EMBL" id="JAZDUF010000004">
    <property type="protein sequence ID" value="MEE3851873.1"/>
    <property type="molecule type" value="Genomic_DNA"/>
</dbReference>
<protein>
    <submittedName>
        <fullName evidence="2">GAF domain-containing protein</fullName>
    </submittedName>
</protein>
<accession>A0ABU7MGA2</accession>
<reference evidence="2 3" key="1">
    <citation type="submission" date="2024-01" db="EMBL/GenBank/DDBJ databases">
        <title>Draft genome sequence of Gordonia sp. LSe1-13.</title>
        <authorList>
            <person name="Suphannarot A."/>
            <person name="Mingma R."/>
        </authorList>
    </citation>
    <scope>NUCLEOTIDE SEQUENCE [LARGE SCALE GENOMIC DNA]</scope>
    <source>
        <strain evidence="2 3">LSe1-13</strain>
    </source>
</reference>
<feature type="domain" description="Rv3651-like N-terminal" evidence="1">
    <location>
        <begin position="3"/>
        <end position="95"/>
    </location>
</feature>
<dbReference type="InterPro" id="IPR041458">
    <property type="entry name" value="Rv3651-like_N"/>
</dbReference>
<evidence type="ECO:0000313" key="3">
    <source>
        <dbReference type="Proteomes" id="UP001347146"/>
    </source>
</evidence>